<reference evidence="9 10" key="2">
    <citation type="submission" date="2016-05" db="EMBL/GenBank/DDBJ databases">
        <title>Lineage-specific infection strategies underlie the spectrum of fungal disease in amphibians.</title>
        <authorList>
            <person name="Cuomo C.A."/>
            <person name="Farrer R.A."/>
            <person name="James T."/>
            <person name="Longcore J."/>
            <person name="Birren B."/>
        </authorList>
    </citation>
    <scope>NUCLEOTIDE SEQUENCE [LARGE SCALE GENOMIC DNA]</scope>
    <source>
        <strain evidence="9 10">JEL423</strain>
    </source>
</reference>
<gene>
    <name evidence="9" type="ORF">BDEG_26121</name>
</gene>
<dbReference type="PANTHER" id="PTHR11409:SF42">
    <property type="entry name" value="ADENOSINE DEAMINASE-LIKE PROTEIN"/>
    <property type="match status" value="1"/>
</dbReference>
<dbReference type="AlphaFoldDB" id="A0A177WS29"/>
<dbReference type="STRING" id="403673.A0A177WS29"/>
<dbReference type="EMBL" id="DS022308">
    <property type="protein sequence ID" value="OAJ42702.1"/>
    <property type="molecule type" value="Genomic_DNA"/>
</dbReference>
<comment type="cofactor">
    <cofactor evidence="1">
        <name>Zn(2+)</name>
        <dbReference type="ChEBI" id="CHEBI:29105"/>
    </cofactor>
</comment>
<dbReference type="SUPFAM" id="SSF51556">
    <property type="entry name" value="Metallo-dependent hydrolases"/>
    <property type="match status" value="1"/>
</dbReference>
<dbReference type="GO" id="GO:0006154">
    <property type="term" value="P:adenosine catabolic process"/>
    <property type="evidence" value="ECO:0007669"/>
    <property type="project" value="TreeGrafter"/>
</dbReference>
<evidence type="ECO:0000256" key="5">
    <source>
        <dbReference type="ARBA" id="ARBA00022833"/>
    </source>
</evidence>
<keyword evidence="5" id="KW-0862">Zinc</keyword>
<keyword evidence="6" id="KW-0546">Nucleotide metabolism</keyword>
<sequence>MTALKPCDMVAFCKRMPKIELHAHLNGSVSRETIRHLISMQPSNATLQADFATFEKQCSLTSIHSFFPLFKFVYAVSNCIANVRYITRQVIVEFSTDGCEYLELRSTPRSNPETDLVSKRTYIEACLAGTKDAIEMLKGAIQVRWILSLDRRHSLEDGLETVQLAKEFMDQGVVGVDLCGEPSAGNFKDLEPAFIQAREAGLKVTLHVAEIKNHEQETRDMIHFMPDRIGHGTFLKDALREHVVDNAIPIEACVTSNLLCKTVERIEDHHFNGFYFEGHPCIPCASIHVQKNIEPF</sequence>
<comment type="catalytic activity">
    <reaction evidence="7">
        <text>N(6)-methyl-AMP + H2O + H(+) = IMP + methylamine</text>
        <dbReference type="Rhea" id="RHEA:16001"/>
        <dbReference type="ChEBI" id="CHEBI:15377"/>
        <dbReference type="ChEBI" id="CHEBI:15378"/>
        <dbReference type="ChEBI" id="CHEBI:58053"/>
        <dbReference type="ChEBI" id="CHEBI:59338"/>
        <dbReference type="ChEBI" id="CHEBI:144842"/>
    </reaction>
    <physiologicalReaction direction="left-to-right" evidence="7">
        <dbReference type="Rhea" id="RHEA:16002"/>
    </physiologicalReaction>
</comment>
<name>A0A177WS29_BATDL</name>
<reference evidence="9 10" key="1">
    <citation type="submission" date="2006-10" db="EMBL/GenBank/DDBJ databases">
        <title>The Genome Sequence of Batrachochytrium dendrobatidis JEL423.</title>
        <authorList>
            <consortium name="The Broad Institute Genome Sequencing Platform"/>
            <person name="Birren B."/>
            <person name="Lander E."/>
            <person name="Galagan J."/>
            <person name="Cuomo C."/>
            <person name="Devon K."/>
            <person name="Jaffe D."/>
            <person name="Butler J."/>
            <person name="Alvarez P."/>
            <person name="Gnerre S."/>
            <person name="Grabherr M."/>
            <person name="Kleber M."/>
            <person name="Mauceli E."/>
            <person name="Brockman W."/>
            <person name="Young S."/>
            <person name="LaButti K."/>
            <person name="Sykes S."/>
            <person name="DeCaprio D."/>
            <person name="Crawford M."/>
            <person name="Koehrsen M."/>
            <person name="Engels R."/>
            <person name="Montgomery P."/>
            <person name="Pearson M."/>
            <person name="Howarth C."/>
            <person name="Larson L."/>
            <person name="White J."/>
            <person name="O'Leary S."/>
            <person name="Kodira C."/>
            <person name="Zeng Q."/>
            <person name="Yandava C."/>
            <person name="Alvarado L."/>
            <person name="Longcore J."/>
            <person name="James T."/>
        </authorList>
    </citation>
    <scope>NUCLEOTIDE SEQUENCE [LARGE SCALE GENOMIC DNA]</scope>
    <source>
        <strain evidence="9 10">JEL423</strain>
    </source>
</reference>
<proteinExistence type="inferred from homology"/>
<dbReference type="Proteomes" id="UP000077115">
    <property type="component" value="Unassembled WGS sequence"/>
</dbReference>
<dbReference type="VEuPathDB" id="FungiDB:BDEG_26121"/>
<dbReference type="OrthoDB" id="272271at2759"/>
<accession>A0A177WS29</accession>
<evidence type="ECO:0000259" key="8">
    <source>
        <dbReference type="Pfam" id="PF00962"/>
    </source>
</evidence>
<dbReference type="Pfam" id="PF00962">
    <property type="entry name" value="A_deaminase"/>
    <property type="match status" value="1"/>
</dbReference>
<comment type="similarity">
    <text evidence="2">Belongs to the metallo-dependent hydrolases superfamily. Adenosine and AMP deaminases family.</text>
</comment>
<keyword evidence="4" id="KW-0378">Hydrolase</keyword>
<dbReference type="GO" id="GO:0009117">
    <property type="term" value="P:nucleotide metabolic process"/>
    <property type="evidence" value="ECO:0007669"/>
    <property type="project" value="UniProtKB-KW"/>
</dbReference>
<evidence type="ECO:0000313" key="10">
    <source>
        <dbReference type="Proteomes" id="UP000077115"/>
    </source>
</evidence>
<dbReference type="InterPro" id="IPR006330">
    <property type="entry name" value="Ado/ade_deaminase"/>
</dbReference>
<dbReference type="Gene3D" id="3.20.20.140">
    <property type="entry name" value="Metal-dependent hydrolases"/>
    <property type="match status" value="1"/>
</dbReference>
<dbReference type="eggNOG" id="KOG1097">
    <property type="taxonomic scope" value="Eukaryota"/>
</dbReference>
<evidence type="ECO:0000256" key="4">
    <source>
        <dbReference type="ARBA" id="ARBA00022801"/>
    </source>
</evidence>
<protein>
    <submittedName>
        <fullName evidence="9">Adenosine deaminase</fullName>
    </submittedName>
</protein>
<organism evidence="9 10">
    <name type="scientific">Batrachochytrium dendrobatidis (strain JEL423)</name>
    <dbReference type="NCBI Taxonomy" id="403673"/>
    <lineage>
        <taxon>Eukaryota</taxon>
        <taxon>Fungi</taxon>
        <taxon>Fungi incertae sedis</taxon>
        <taxon>Chytridiomycota</taxon>
        <taxon>Chytridiomycota incertae sedis</taxon>
        <taxon>Chytridiomycetes</taxon>
        <taxon>Rhizophydiales</taxon>
        <taxon>Rhizophydiales incertae sedis</taxon>
        <taxon>Batrachochytrium</taxon>
    </lineage>
</organism>
<dbReference type="InterPro" id="IPR001365">
    <property type="entry name" value="A_deaminase_dom"/>
</dbReference>
<evidence type="ECO:0000256" key="3">
    <source>
        <dbReference type="ARBA" id="ARBA00022723"/>
    </source>
</evidence>
<evidence type="ECO:0000313" key="9">
    <source>
        <dbReference type="EMBL" id="OAJ42702.1"/>
    </source>
</evidence>
<dbReference type="PANTHER" id="PTHR11409">
    <property type="entry name" value="ADENOSINE DEAMINASE"/>
    <property type="match status" value="1"/>
</dbReference>
<keyword evidence="3" id="KW-0479">Metal-binding</keyword>
<feature type="domain" description="Adenosine deaminase" evidence="8">
    <location>
        <begin position="17"/>
        <end position="275"/>
    </location>
</feature>
<dbReference type="InterPro" id="IPR032466">
    <property type="entry name" value="Metal_Hydrolase"/>
</dbReference>
<evidence type="ECO:0000256" key="7">
    <source>
        <dbReference type="ARBA" id="ARBA00048787"/>
    </source>
</evidence>
<evidence type="ECO:0000256" key="2">
    <source>
        <dbReference type="ARBA" id="ARBA00006676"/>
    </source>
</evidence>
<dbReference type="GO" id="GO:0046872">
    <property type="term" value="F:metal ion binding"/>
    <property type="evidence" value="ECO:0007669"/>
    <property type="project" value="UniProtKB-KW"/>
</dbReference>
<dbReference type="GO" id="GO:0046103">
    <property type="term" value="P:inosine biosynthetic process"/>
    <property type="evidence" value="ECO:0007669"/>
    <property type="project" value="TreeGrafter"/>
</dbReference>
<dbReference type="GO" id="GO:0004000">
    <property type="term" value="F:adenosine deaminase activity"/>
    <property type="evidence" value="ECO:0007669"/>
    <property type="project" value="TreeGrafter"/>
</dbReference>
<evidence type="ECO:0000256" key="1">
    <source>
        <dbReference type="ARBA" id="ARBA00001947"/>
    </source>
</evidence>
<evidence type="ECO:0000256" key="6">
    <source>
        <dbReference type="ARBA" id="ARBA00023080"/>
    </source>
</evidence>